<reference evidence="6" key="1">
    <citation type="journal article" date="2014" name="Nucleic Acids Res.">
        <title>The evolutionary dynamics of variant antigen genes in Babesia reveal a history of genomic innovation underlying host-parasite interaction.</title>
        <authorList>
            <person name="Jackson A.P."/>
            <person name="Otto T.D."/>
            <person name="Darby A."/>
            <person name="Ramaprasad A."/>
            <person name="Xia D."/>
            <person name="Echaide I.E."/>
            <person name="Farber M."/>
            <person name="Gahlot S."/>
            <person name="Gamble J."/>
            <person name="Gupta D."/>
            <person name="Gupta Y."/>
            <person name="Jackson L."/>
            <person name="Malandrin L."/>
            <person name="Malas T.B."/>
            <person name="Moussa E."/>
            <person name="Nair M."/>
            <person name="Reid A.J."/>
            <person name="Sanders M."/>
            <person name="Sharma J."/>
            <person name="Tracey A."/>
            <person name="Quail M.A."/>
            <person name="Weir W."/>
            <person name="Wastling J.M."/>
            <person name="Hall N."/>
            <person name="Willadsen P."/>
            <person name="Lingelbach K."/>
            <person name="Shiels B."/>
            <person name="Tait A."/>
            <person name="Berriman M."/>
            <person name="Allred D.R."/>
            <person name="Pain A."/>
        </authorList>
    </citation>
    <scope>NUCLEOTIDE SEQUENCE</scope>
    <source>
        <strain evidence="6">1802A</strain>
    </source>
</reference>
<organism evidence="6 7">
    <name type="scientific">Babesia divergens</name>
    <dbReference type="NCBI Taxonomy" id="32595"/>
    <lineage>
        <taxon>Eukaryota</taxon>
        <taxon>Sar</taxon>
        <taxon>Alveolata</taxon>
        <taxon>Apicomplexa</taxon>
        <taxon>Aconoidasida</taxon>
        <taxon>Piroplasmida</taxon>
        <taxon>Babesiidae</taxon>
        <taxon>Babesia</taxon>
    </lineage>
</organism>
<dbReference type="Pfam" id="PF11916">
    <property type="entry name" value="Vac14_Fig4_bd"/>
    <property type="match status" value="1"/>
</dbReference>
<evidence type="ECO:0000256" key="1">
    <source>
        <dbReference type="ARBA" id="ARBA00004308"/>
    </source>
</evidence>
<name>A0AAD9GF55_BABDI</name>
<dbReference type="InterPro" id="IPR026825">
    <property type="entry name" value="Vac14"/>
</dbReference>
<dbReference type="AlphaFoldDB" id="A0AAD9GF55"/>
<dbReference type="InterPro" id="IPR016024">
    <property type="entry name" value="ARM-type_fold"/>
</dbReference>
<evidence type="ECO:0000256" key="2">
    <source>
        <dbReference type="ARBA" id="ARBA00010225"/>
    </source>
</evidence>
<keyword evidence="7" id="KW-1185">Reference proteome</keyword>
<dbReference type="Pfam" id="PF12755">
    <property type="entry name" value="Vac14_Fab1_bd"/>
    <property type="match status" value="1"/>
</dbReference>
<dbReference type="SUPFAM" id="SSF48371">
    <property type="entry name" value="ARM repeat"/>
    <property type="match status" value="1"/>
</dbReference>
<dbReference type="GO" id="GO:0070772">
    <property type="term" value="C:PAS complex"/>
    <property type="evidence" value="ECO:0007669"/>
    <property type="project" value="InterPro"/>
</dbReference>
<accession>A0AAD9GF55</accession>
<gene>
    <name evidence="6" type="ORF">X943_000909</name>
</gene>
<dbReference type="GO" id="GO:0006661">
    <property type="term" value="P:phosphatidylinositol biosynthetic process"/>
    <property type="evidence" value="ECO:0007669"/>
    <property type="project" value="InterPro"/>
</dbReference>
<evidence type="ECO:0000256" key="3">
    <source>
        <dbReference type="ARBA" id="ARBA00022737"/>
    </source>
</evidence>
<evidence type="ECO:0000256" key="4">
    <source>
        <dbReference type="ARBA" id="ARBA00023136"/>
    </source>
</evidence>
<dbReference type="InterPro" id="IPR011989">
    <property type="entry name" value="ARM-like"/>
</dbReference>
<protein>
    <recommendedName>
        <fullName evidence="5">Vacuolar protein 14 C-terminal Fig4-binding domain-containing protein</fullName>
    </recommendedName>
</protein>
<comment type="similarity">
    <text evidence="2">Belongs to the VAC14 family.</text>
</comment>
<dbReference type="GO" id="GO:0010008">
    <property type="term" value="C:endosome membrane"/>
    <property type="evidence" value="ECO:0007669"/>
    <property type="project" value="TreeGrafter"/>
</dbReference>
<sequence length="643" mass="73623">MFTDNNPRAHEFLPENAFAYLVDGNADFRRRALNAIAQSIRLFIQNAGEGEEAENKTREAVNRFLDLMKARFLENPSPSYRIGGLIGLASAALALDDYLHEHADDFIKIALPYFYDQDATVRYYACESLYNIFKKARKGVVRCFPDIFDSICKICCDVDEDVKQTSQFINRLLRDIILEENPPVDMVIDLIAGRLCITNSCVRLLMRYTGVNVMAYLPKVYIGLFNMLIDSNKWVLAHEHEMFSRDVRGAAELCLAEFLTVFKKTYISKTGIVNEDLFRVILLNNQRNEYPIKKTNIIWVKELAYLQPQVIHFDGFPLFLKTVVISIADQNADVSTIAQEANKQLFLTAKEDKTVSKVEQITGELTEILENTGNQVVMVTILQWLTLLLELKPRIMNQTVPIVSKAVMTCFKQSDSELILEATLKAMTLVLELGNEHFELISQHLVELFKADEALLEERGNAIIINVCIQVGFEKFYKVTTECLMRDSDEDFLRRIVHTLNWTLMTSDDAIQLRQYLLTAEGDALGTQLQKCWESNLAAALALALWREKYELANELVQRISESNFGLEFWICTDRIVQLLDSHVFMKMRLHLLKPSLYPALLQALLGLSMILPQSETNLQLMRRLKISQLTQIGEQLAIMQKQ</sequence>
<dbReference type="PANTHER" id="PTHR16023">
    <property type="entry name" value="TAX1 BINDING PROTEIN-RELATED"/>
    <property type="match status" value="1"/>
</dbReference>
<reference evidence="6" key="2">
    <citation type="submission" date="2021-05" db="EMBL/GenBank/DDBJ databases">
        <authorList>
            <person name="Pain A."/>
        </authorList>
    </citation>
    <scope>NUCLEOTIDE SEQUENCE</scope>
    <source>
        <strain evidence="6">1802A</strain>
    </source>
</reference>
<dbReference type="Gene3D" id="1.25.10.10">
    <property type="entry name" value="Leucine-rich Repeat Variant"/>
    <property type="match status" value="1"/>
</dbReference>
<keyword evidence="4" id="KW-0472">Membrane</keyword>
<comment type="caution">
    <text evidence="6">The sequence shown here is derived from an EMBL/GenBank/DDBJ whole genome shotgun (WGS) entry which is preliminary data.</text>
</comment>
<keyword evidence="3" id="KW-0677">Repeat</keyword>
<dbReference type="PANTHER" id="PTHR16023:SF0">
    <property type="entry name" value="PROTEIN VAC14 HOMOLOG"/>
    <property type="match status" value="1"/>
</dbReference>
<proteinExistence type="inferred from homology"/>
<feature type="domain" description="Vacuolar protein 14 C-terminal Fig4-binding" evidence="5">
    <location>
        <begin position="454"/>
        <end position="627"/>
    </location>
</feature>
<evidence type="ECO:0000313" key="7">
    <source>
        <dbReference type="Proteomes" id="UP001195914"/>
    </source>
</evidence>
<dbReference type="InterPro" id="IPR021841">
    <property type="entry name" value="VAC14_Fig4p-bd"/>
</dbReference>
<dbReference type="Proteomes" id="UP001195914">
    <property type="component" value="Unassembled WGS sequence"/>
</dbReference>
<evidence type="ECO:0000313" key="6">
    <source>
        <dbReference type="EMBL" id="KAK1937309.1"/>
    </source>
</evidence>
<evidence type="ECO:0000259" key="5">
    <source>
        <dbReference type="Pfam" id="PF11916"/>
    </source>
</evidence>
<comment type="subcellular location">
    <subcellularLocation>
        <location evidence="1">Endomembrane system</location>
    </subcellularLocation>
</comment>
<dbReference type="EMBL" id="JAHBMH010000033">
    <property type="protein sequence ID" value="KAK1937309.1"/>
    <property type="molecule type" value="Genomic_DNA"/>
</dbReference>